<dbReference type="EC" id="3.1.1.96" evidence="5"/>
<name>A0A9W8BJE8_9FUNG</name>
<feature type="region of interest" description="Disordered" evidence="7">
    <location>
        <begin position="399"/>
        <end position="447"/>
    </location>
</feature>
<keyword evidence="5" id="KW-0820">tRNA-binding</keyword>
<feature type="compositionally biased region" description="Low complexity" evidence="7">
    <location>
        <begin position="288"/>
        <end position="308"/>
    </location>
</feature>
<dbReference type="GO" id="GO:1990316">
    <property type="term" value="C:Atg1/ULK1 kinase complex"/>
    <property type="evidence" value="ECO:0007669"/>
    <property type="project" value="InterPro"/>
</dbReference>
<comment type="caution">
    <text evidence="9">The sequence shown here is derived from an EMBL/GenBank/DDBJ whole genome shotgun (WGS) entry which is preliminary data.</text>
</comment>
<comment type="similarity">
    <text evidence="1 6">Belongs to the ATG13 family. Fungi subfamily.</text>
</comment>
<feature type="compositionally biased region" description="Low complexity" evidence="7">
    <location>
        <begin position="427"/>
        <end position="437"/>
    </location>
</feature>
<feature type="compositionally biased region" description="Basic and acidic residues" evidence="7">
    <location>
        <begin position="716"/>
        <end position="731"/>
    </location>
</feature>
<feature type="region of interest" description="Disordered" evidence="7">
    <location>
        <begin position="552"/>
        <end position="571"/>
    </location>
</feature>
<dbReference type="InterPro" id="IPR003732">
    <property type="entry name" value="Daa-tRNA_deacyls_DTD"/>
</dbReference>
<dbReference type="GO" id="GO:0000049">
    <property type="term" value="F:tRNA binding"/>
    <property type="evidence" value="ECO:0007669"/>
    <property type="project" value="UniProtKB-KW"/>
</dbReference>
<dbReference type="InterPro" id="IPR023509">
    <property type="entry name" value="DTD-like_sf"/>
</dbReference>
<sequence>MAASSAQSGSPTVGPSSASSSVVDVASNGRRINKWFNLDLEDIPEVKEEVKPWRYAAVAAHSSQPAPPPMIIEVCLDVSNLSEGDELQLSDIFGRQWNVDLETGPSDASLESPPATSRGGRSHAARHRATSIVLESWRLDFSARAVPVPVPDLPRVYKQAIVFFRGLYSFASLLPSVSLIRHLQDSTDNLALTFSFRHDTVPRLGSIGLDVGLTGTEMFLEQHSFEPVPTPMGTFTMSVQYRRECLFTSLIPVRPQTLSDFASIGAIDNAYFTPTLSSRSGSHFSLLRQQVSSQQQQGQRQQQQHQSARSGFLEPLFAAGSERNSTTVPSINPFRARPLSLGDSSSLPSYIGDHLAHHRIPSRLSSEWSRANDPASSRGAIDQAAAANRITQRRISLGARAPGAEPLHAEGYSSRHSSARAHSFDPRAGSTTGRLSSSGGGATESGSMLHRSVMLRRFGDSLSPTEPQRQFDHATSRGSTSIERHLFGPTSPPKPSIVGSRVSSAGNAGQSSGRLAIGVAPFKSPSLSDSPGQSITSFVGLGDLPSSASIRKGEAASALSPQASFDASRQRGHTFSHEAMLLGLAQHSDTHQLITKLSGSPSSLGSNASGHSRGLSSSFGNRRASATVHRQHSILAKPQAEHLNSSDSAGLAGASTALQRRHTIVEGSSAPSRRPVDEDSAQEIDDFIRMVEARRPLGAYSRKDSAAQTTSRRRRGVLESDPRIPDSEHTAQADLGPGSTNVATKGVSLRMYQSILDQFSTMSHDMQSSVSVLQDKPQLPLVVHVPLASTPEDAGVGDMAADGLSSSPFRRQAMPNPLKGSDKPISSRPVSAVLAASTLDPPTRPVASTPEGERSLDTLRQAFGGLAIDSQSESTQLPARTGVHTASSSVVGLPASAPGILRPYIRNAAPGLDMKRERPLPQPVSIPRAQAGTPRRAAAKQPTLVAPADREQRQPQADSYDELSVDMRLNEARVRGKSQPLQHAAELSAPATPRMATPQPPGQGRAQLPATADLHQPAPRALPPLPTWNQRSVHPGMGGPSRRLSPDLGILSHRSDFISGSNQLGAMLSMADSTAFGNESPRSTPATPLLGAPLGGSGGGFAGHNMPRTETADATGRQSNRLRSNFPPLSFIVPRHRTETYAAAARPELADSGRQFSASNEPEEEDLMFQMEASILQKVLQASVVVGDRVVGEIGPGVCVLVGISREDTAEDIEYMARKVLGMRVFESSSGAGGNMWAKGVQDVGLEVLCVSQFTLYGKSTKGTKPDFHEAMKSEDSRRFFDTFVQRLGQLYSPDKIATGEFGAMMKVSLVNDGPVTLQLDSRKLVYTERDTTVSAAAAAKEHRRQGFGLKQTQAGKEEPPAIPVE</sequence>
<feature type="region of interest" description="Disordered" evidence="7">
    <location>
        <begin position="805"/>
        <end position="827"/>
    </location>
</feature>
<evidence type="ECO:0000256" key="7">
    <source>
        <dbReference type="SAM" id="MobiDB-lite"/>
    </source>
</evidence>
<keyword evidence="10" id="KW-1185">Reference proteome</keyword>
<feature type="region of interest" description="Disordered" evidence="7">
    <location>
        <begin position="460"/>
        <end position="511"/>
    </location>
</feature>
<keyword evidence="5" id="KW-0963">Cytoplasm</keyword>
<dbReference type="EMBL" id="JANBQF010000171">
    <property type="protein sequence ID" value="KAJ2004169.1"/>
    <property type="molecule type" value="Genomic_DNA"/>
</dbReference>
<dbReference type="PANTHER" id="PTHR10472">
    <property type="entry name" value="D-TYROSYL-TRNA TYR DEACYLASE"/>
    <property type="match status" value="1"/>
</dbReference>
<dbReference type="GO" id="GO:0051500">
    <property type="term" value="F:D-tyrosyl-tRNA(Tyr) deacylase activity"/>
    <property type="evidence" value="ECO:0007669"/>
    <property type="project" value="TreeGrafter"/>
</dbReference>
<gene>
    <name evidence="9" type="primary">DTD1</name>
    <name evidence="9" type="ORF">H4R26_002659</name>
</gene>
<feature type="region of interest" description="Disordered" evidence="7">
    <location>
        <begin position="104"/>
        <end position="124"/>
    </location>
</feature>
<evidence type="ECO:0000313" key="9">
    <source>
        <dbReference type="EMBL" id="KAJ2004169.1"/>
    </source>
</evidence>
<feature type="region of interest" description="Disordered" evidence="7">
    <location>
        <begin position="987"/>
        <end position="1048"/>
    </location>
</feature>
<evidence type="ECO:0000256" key="2">
    <source>
        <dbReference type="ARBA" id="ARBA00009673"/>
    </source>
</evidence>
<dbReference type="FunFam" id="3.50.80.10:FF:000001">
    <property type="entry name" value="D-aminoacyl-tRNA deacylase"/>
    <property type="match status" value="1"/>
</dbReference>
<comment type="subcellular location">
    <subcellularLocation>
        <location evidence="5">Cytoplasm</location>
    </subcellularLocation>
</comment>
<keyword evidence="5" id="KW-0694">RNA-binding</keyword>
<evidence type="ECO:0000313" key="10">
    <source>
        <dbReference type="Proteomes" id="UP001150907"/>
    </source>
</evidence>
<evidence type="ECO:0000256" key="4">
    <source>
        <dbReference type="ARBA" id="ARBA00048018"/>
    </source>
</evidence>
<evidence type="ECO:0000256" key="5">
    <source>
        <dbReference type="RuleBase" id="RU003470"/>
    </source>
</evidence>
<protein>
    <recommendedName>
        <fullName evidence="5 6">Multifunctional fusion protein</fullName>
    </recommendedName>
    <domain>
        <recommendedName>
            <fullName evidence="5">D-aminoacyl-tRNA deacylase</fullName>
            <ecNumber evidence="5">3.1.1.96</ecNumber>
        </recommendedName>
    </domain>
    <domain>
        <recommendedName>
            <fullName evidence="6">Autophagy-related protein 13</fullName>
        </recommendedName>
    </domain>
</protein>
<dbReference type="Pfam" id="PF10033">
    <property type="entry name" value="ATG13"/>
    <property type="match status" value="1"/>
</dbReference>
<dbReference type="GO" id="GO:0006914">
    <property type="term" value="P:autophagy"/>
    <property type="evidence" value="ECO:0007669"/>
    <property type="project" value="UniProtKB-KW"/>
</dbReference>
<reference evidence="9" key="1">
    <citation type="submission" date="2022-07" db="EMBL/GenBank/DDBJ databases">
        <title>Phylogenomic reconstructions and comparative analyses of Kickxellomycotina fungi.</title>
        <authorList>
            <person name="Reynolds N.K."/>
            <person name="Stajich J.E."/>
            <person name="Barry K."/>
            <person name="Grigoriev I.V."/>
            <person name="Crous P."/>
            <person name="Smith M.E."/>
        </authorList>
    </citation>
    <scope>NUCLEOTIDE SEQUENCE</scope>
    <source>
        <strain evidence="9">IMI 214461</strain>
    </source>
</reference>
<feature type="compositionally biased region" description="Polar residues" evidence="7">
    <location>
        <begin position="501"/>
        <end position="511"/>
    </location>
</feature>
<feature type="region of interest" description="Disordered" evidence="7">
    <location>
        <begin position="664"/>
        <end position="683"/>
    </location>
</feature>
<evidence type="ECO:0000259" key="8">
    <source>
        <dbReference type="Pfam" id="PF10033"/>
    </source>
</evidence>
<organism evidence="9 10">
    <name type="scientific">Coemansia thaxteri</name>
    <dbReference type="NCBI Taxonomy" id="2663907"/>
    <lineage>
        <taxon>Eukaryota</taxon>
        <taxon>Fungi</taxon>
        <taxon>Fungi incertae sedis</taxon>
        <taxon>Zoopagomycota</taxon>
        <taxon>Kickxellomycotina</taxon>
        <taxon>Kickxellomycetes</taxon>
        <taxon>Kickxellales</taxon>
        <taxon>Kickxellaceae</taxon>
        <taxon>Coemansia</taxon>
    </lineage>
</organism>
<feature type="domain" description="Autophagy-related protein 13 N-terminal" evidence="8">
    <location>
        <begin position="26"/>
        <end position="247"/>
    </location>
</feature>
<feature type="region of interest" description="Disordered" evidence="7">
    <location>
        <begin position="1"/>
        <end position="23"/>
    </location>
</feature>
<dbReference type="SUPFAM" id="SSF69500">
    <property type="entry name" value="DTD-like"/>
    <property type="match status" value="1"/>
</dbReference>
<dbReference type="PANTHER" id="PTHR10472:SF5">
    <property type="entry name" value="D-AMINOACYL-TRNA DEACYLASE 1"/>
    <property type="match status" value="1"/>
</dbReference>
<dbReference type="Gene3D" id="3.50.80.10">
    <property type="entry name" value="D-tyrosyl-tRNA(Tyr) deacylase"/>
    <property type="match status" value="1"/>
</dbReference>
<feature type="region of interest" description="Disordered" evidence="7">
    <location>
        <begin position="287"/>
        <end position="308"/>
    </location>
</feature>
<feature type="region of interest" description="Disordered" evidence="7">
    <location>
        <begin position="699"/>
        <end position="741"/>
    </location>
</feature>
<feature type="region of interest" description="Disordered" evidence="7">
    <location>
        <begin position="1338"/>
        <end position="1366"/>
    </location>
</feature>
<keyword evidence="6" id="KW-0072">Autophagy</keyword>
<dbReference type="InterPro" id="IPR036570">
    <property type="entry name" value="HORMA_dom_sf"/>
</dbReference>
<accession>A0A9W8BJE8</accession>
<dbReference type="Proteomes" id="UP001150907">
    <property type="component" value="Unassembled WGS sequence"/>
</dbReference>
<feature type="region of interest" description="Disordered" evidence="7">
    <location>
        <begin position="913"/>
        <end position="963"/>
    </location>
</feature>
<dbReference type="CDD" id="cd00563">
    <property type="entry name" value="Dtyr_deacylase"/>
    <property type="match status" value="1"/>
</dbReference>
<dbReference type="InterPro" id="IPR018731">
    <property type="entry name" value="Atg13_N"/>
</dbReference>
<dbReference type="Pfam" id="PF02580">
    <property type="entry name" value="Tyr_Deacylase"/>
    <property type="match status" value="1"/>
</dbReference>
<feature type="compositionally biased region" description="Low complexity" evidence="7">
    <location>
        <begin position="598"/>
        <end position="612"/>
    </location>
</feature>
<dbReference type="Gene3D" id="3.30.900.10">
    <property type="entry name" value="HORMA domain"/>
    <property type="match status" value="1"/>
</dbReference>
<proteinExistence type="inferred from homology"/>
<comment type="similarity">
    <text evidence="2 5">Belongs to the DTD family.</text>
</comment>
<dbReference type="HAMAP" id="MF_00518">
    <property type="entry name" value="Deacylase_Dtd"/>
    <property type="match status" value="1"/>
</dbReference>
<dbReference type="NCBIfam" id="TIGR00256">
    <property type="entry name" value="D-aminoacyl-tRNA deacylase"/>
    <property type="match status" value="1"/>
</dbReference>
<evidence type="ECO:0000256" key="3">
    <source>
        <dbReference type="ARBA" id="ARBA00047676"/>
    </source>
</evidence>
<comment type="catalytic activity">
    <reaction evidence="4">
        <text>a D-aminoacyl-tRNA + H2O = a tRNA + a D-alpha-amino acid + H(+)</text>
        <dbReference type="Rhea" id="RHEA:13953"/>
        <dbReference type="Rhea" id="RHEA-COMP:10123"/>
        <dbReference type="Rhea" id="RHEA-COMP:10124"/>
        <dbReference type="ChEBI" id="CHEBI:15377"/>
        <dbReference type="ChEBI" id="CHEBI:15378"/>
        <dbReference type="ChEBI" id="CHEBI:59871"/>
        <dbReference type="ChEBI" id="CHEBI:78442"/>
        <dbReference type="ChEBI" id="CHEBI:79333"/>
        <dbReference type="EC" id="3.1.1.96"/>
    </reaction>
</comment>
<evidence type="ECO:0000256" key="6">
    <source>
        <dbReference type="RuleBase" id="RU361214"/>
    </source>
</evidence>
<comment type="catalytic activity">
    <reaction evidence="3">
        <text>glycyl-tRNA(Ala) + H2O = tRNA(Ala) + glycine + H(+)</text>
        <dbReference type="Rhea" id="RHEA:53744"/>
        <dbReference type="Rhea" id="RHEA-COMP:9657"/>
        <dbReference type="Rhea" id="RHEA-COMP:13640"/>
        <dbReference type="ChEBI" id="CHEBI:15377"/>
        <dbReference type="ChEBI" id="CHEBI:15378"/>
        <dbReference type="ChEBI" id="CHEBI:57305"/>
        <dbReference type="ChEBI" id="CHEBI:78442"/>
        <dbReference type="ChEBI" id="CHEBI:78522"/>
        <dbReference type="EC" id="3.1.1.96"/>
    </reaction>
</comment>
<keyword evidence="5" id="KW-0378">Hydrolase</keyword>
<feature type="region of interest" description="Disordered" evidence="7">
    <location>
        <begin position="595"/>
        <end position="632"/>
    </location>
</feature>
<feature type="compositionally biased region" description="Low complexity" evidence="7">
    <location>
        <begin position="8"/>
        <end position="23"/>
    </location>
</feature>
<evidence type="ECO:0000256" key="1">
    <source>
        <dbReference type="ARBA" id="ARBA00005246"/>
    </source>
</evidence>
<dbReference type="OrthoDB" id="70161at2759"/>